<evidence type="ECO:0000256" key="2">
    <source>
        <dbReference type="ARBA" id="ARBA00022737"/>
    </source>
</evidence>
<evidence type="ECO:0000256" key="8">
    <source>
        <dbReference type="SAM" id="Coils"/>
    </source>
</evidence>
<feature type="compositionally biased region" description="Polar residues" evidence="9">
    <location>
        <begin position="135"/>
        <end position="149"/>
    </location>
</feature>
<dbReference type="PROSITE" id="PS50297">
    <property type="entry name" value="ANK_REP_REGION"/>
    <property type="match status" value="1"/>
</dbReference>
<keyword evidence="3" id="KW-0749">Sporulation</keyword>
<feature type="domain" description="HTH APSES-type" evidence="10">
    <location>
        <begin position="4"/>
        <end position="113"/>
    </location>
</feature>
<feature type="region of interest" description="Disordered" evidence="9">
    <location>
        <begin position="574"/>
        <end position="626"/>
    </location>
</feature>
<dbReference type="Proteomes" id="UP001628179">
    <property type="component" value="Unassembled WGS sequence"/>
</dbReference>
<evidence type="ECO:0000313" key="11">
    <source>
        <dbReference type="EMBL" id="GAB1315243.1"/>
    </source>
</evidence>
<dbReference type="Gene3D" id="1.25.40.20">
    <property type="entry name" value="Ankyrin repeat-containing domain"/>
    <property type="match status" value="1"/>
</dbReference>
<dbReference type="PROSITE" id="PS50088">
    <property type="entry name" value="ANK_REPEAT"/>
    <property type="match status" value="2"/>
</dbReference>
<evidence type="ECO:0000256" key="6">
    <source>
        <dbReference type="ARBA" id="ARBA00023321"/>
    </source>
</evidence>
<dbReference type="RefSeq" id="XP_070916974.1">
    <property type="nucleotide sequence ID" value="XM_071060873.1"/>
</dbReference>
<evidence type="ECO:0000256" key="4">
    <source>
        <dbReference type="ARBA" id="ARBA00023043"/>
    </source>
</evidence>
<reference evidence="11 12" key="1">
    <citation type="submission" date="2024-09" db="EMBL/GenBank/DDBJ databases">
        <title>Itraconazole resistance in Madurella fahalii resulting from another homologue of gene encoding cytochrome P450 14-alpha sterol demethylase (CYP51).</title>
        <authorList>
            <person name="Yoshioka I."/>
            <person name="Fahal A.H."/>
            <person name="Kaneko S."/>
            <person name="Yaguchi T."/>
        </authorList>
    </citation>
    <scope>NUCLEOTIDE SEQUENCE [LARGE SCALE GENOMIC DNA]</scope>
    <source>
        <strain evidence="11 12">IFM 68171</strain>
    </source>
</reference>
<dbReference type="SUPFAM" id="SSF54616">
    <property type="entry name" value="DNA-binding domain of Mlu1-box binding protein MBP1"/>
    <property type="match status" value="1"/>
</dbReference>
<dbReference type="InterPro" id="IPR051642">
    <property type="entry name" value="SWI6-like"/>
</dbReference>
<dbReference type="SMART" id="SM00248">
    <property type="entry name" value="ANK"/>
    <property type="match status" value="2"/>
</dbReference>
<feature type="region of interest" description="Disordered" evidence="9">
    <location>
        <begin position="426"/>
        <end position="447"/>
    </location>
</feature>
<accession>A0ABQ0GBU4</accession>
<dbReference type="InterPro" id="IPR036770">
    <property type="entry name" value="Ankyrin_rpt-contain_sf"/>
</dbReference>
<dbReference type="InterPro" id="IPR002110">
    <property type="entry name" value="Ankyrin_rpt"/>
</dbReference>
<dbReference type="InterPro" id="IPR018004">
    <property type="entry name" value="KilA/APSES_HTH"/>
</dbReference>
<dbReference type="SUPFAM" id="SSF48403">
    <property type="entry name" value="Ankyrin repeat"/>
    <property type="match status" value="1"/>
</dbReference>
<evidence type="ECO:0000256" key="7">
    <source>
        <dbReference type="PROSITE-ProRule" id="PRU00023"/>
    </source>
</evidence>
<sequence>MAGIYSATYSGIPVYEYQFGADLKEHVMRRRHDDWINATHILKAAGFDKPARTRILEREVQKDVHEKIQGGYGKYQGTWIPLEHGQSLAQRNNVYDRLRPIFEFQPGPQSPPPAPRHTSKPKAPKARPAVPKWGSKSQGRKSSLSQATIFSHGHQGAPVQEEYDNGDPQMLEDDTPDNLTVASASYMAEDDRYDISQFSTGHRKRKREEMLQDLTEQQHAMYGDELLDYFLLSRNEQPAIRPDPPTNFQPDWPIDTERHTALHWASAMGDVEVIKQLKRFQANLASQNVRGETPFMRSVNFTNCYEKQSFPMVMKELFSTVDARDASGCTVIHHAAVMKSGRVTSHSCSRYYLDNILNKLQETRSAEQVQLLIDAQDNDGNTAVHLAAMRDARKCIRALLGRGASTDIPNNEGVRAEDLIKELNSSKTKASRAIPQRSSSPFAPDSQRHNAFRDVAADSVGKLQTSFHSEAANTVQSRITPLVLQKFQDLAQSYDNELNEKDEAEKEARRILLNTQAELANLRAQVADFESRIEADETAAKIDAEAEAVFQKVLTYVTHQNRIVVQDAVNRELSSSSSASSHKVNGEAPDGANTNGDGATTKNTNGENSNPDKEKDDDDDNDNDNDASIEERLRLADELRAVLEEQRAAERDYVEARGMLGTGEKIDKYRHLLRSCLPPEDQEMLDENLEELIKMMEDEAEVMAMADSAAAAGAGGVGRGEPMEIVAPS</sequence>
<keyword evidence="4 7" id="KW-0040">ANK repeat</keyword>
<dbReference type="PANTHER" id="PTHR43828">
    <property type="entry name" value="ASPARAGINASE"/>
    <property type="match status" value="1"/>
</dbReference>
<keyword evidence="5" id="KW-0539">Nucleus</keyword>
<name>A0ABQ0GBU4_9PEZI</name>
<feature type="repeat" description="ANK" evidence="7">
    <location>
        <begin position="379"/>
        <end position="411"/>
    </location>
</feature>
<evidence type="ECO:0000256" key="5">
    <source>
        <dbReference type="ARBA" id="ARBA00023242"/>
    </source>
</evidence>
<dbReference type="Pfam" id="PF04383">
    <property type="entry name" value="KilA-N"/>
    <property type="match status" value="1"/>
</dbReference>
<dbReference type="InterPro" id="IPR036887">
    <property type="entry name" value="HTH_APSES_sf"/>
</dbReference>
<dbReference type="PANTHER" id="PTHR43828:SF15">
    <property type="entry name" value="TRANSCRIPTION FACTOR MBP1"/>
    <property type="match status" value="1"/>
</dbReference>
<keyword evidence="8" id="KW-0175">Coiled coil</keyword>
<evidence type="ECO:0000256" key="3">
    <source>
        <dbReference type="ARBA" id="ARBA00022969"/>
    </source>
</evidence>
<gene>
    <name evidence="11" type="primary">MBP1</name>
    <name evidence="11" type="ORF">MFIFM68171_05453</name>
</gene>
<protein>
    <submittedName>
        <fullName evidence="11">Transcription factor mbp1 (MBF subunit p120)</fullName>
    </submittedName>
</protein>
<dbReference type="InterPro" id="IPR003163">
    <property type="entry name" value="Tscrpt_reg_HTH_APSES-type"/>
</dbReference>
<comment type="subcellular location">
    <subcellularLocation>
        <location evidence="1">Nucleus</location>
    </subcellularLocation>
</comment>
<keyword evidence="6" id="KW-0183">Conidiation</keyword>
<dbReference type="GeneID" id="98176196"/>
<keyword evidence="2" id="KW-0677">Repeat</keyword>
<feature type="repeat" description="ANK" evidence="7">
    <location>
        <begin position="257"/>
        <end position="289"/>
    </location>
</feature>
<comment type="caution">
    <text evidence="11">The sequence shown here is derived from an EMBL/GenBank/DDBJ whole genome shotgun (WGS) entry which is preliminary data.</text>
</comment>
<dbReference type="Pfam" id="PF00023">
    <property type="entry name" value="Ank"/>
    <property type="match status" value="2"/>
</dbReference>
<dbReference type="Gene3D" id="3.10.260.10">
    <property type="entry name" value="Transcription regulator HTH, APSES-type DNA-binding domain"/>
    <property type="match status" value="1"/>
</dbReference>
<dbReference type="SMART" id="SM01252">
    <property type="entry name" value="KilA-N"/>
    <property type="match status" value="1"/>
</dbReference>
<feature type="region of interest" description="Disordered" evidence="9">
    <location>
        <begin position="102"/>
        <end position="176"/>
    </location>
</feature>
<feature type="coiled-coil region" evidence="8">
    <location>
        <begin position="484"/>
        <end position="539"/>
    </location>
</feature>
<evidence type="ECO:0000259" key="10">
    <source>
        <dbReference type="PROSITE" id="PS51299"/>
    </source>
</evidence>
<evidence type="ECO:0000256" key="9">
    <source>
        <dbReference type="SAM" id="MobiDB-lite"/>
    </source>
</evidence>
<evidence type="ECO:0000256" key="1">
    <source>
        <dbReference type="ARBA" id="ARBA00004123"/>
    </source>
</evidence>
<organism evidence="11 12">
    <name type="scientific">Madurella fahalii</name>
    <dbReference type="NCBI Taxonomy" id="1157608"/>
    <lineage>
        <taxon>Eukaryota</taxon>
        <taxon>Fungi</taxon>
        <taxon>Dikarya</taxon>
        <taxon>Ascomycota</taxon>
        <taxon>Pezizomycotina</taxon>
        <taxon>Sordariomycetes</taxon>
        <taxon>Sordariomycetidae</taxon>
        <taxon>Sordariales</taxon>
        <taxon>Sordariales incertae sedis</taxon>
        <taxon>Madurella</taxon>
    </lineage>
</organism>
<feature type="compositionally biased region" description="Polar residues" evidence="9">
    <location>
        <begin position="592"/>
        <end position="609"/>
    </location>
</feature>
<dbReference type="EMBL" id="BAAFSV010000002">
    <property type="protein sequence ID" value="GAB1315243.1"/>
    <property type="molecule type" value="Genomic_DNA"/>
</dbReference>
<feature type="compositionally biased region" description="Acidic residues" evidence="9">
    <location>
        <begin position="161"/>
        <end position="176"/>
    </location>
</feature>
<proteinExistence type="predicted"/>
<keyword evidence="12" id="KW-1185">Reference proteome</keyword>
<feature type="compositionally biased region" description="Acidic residues" evidence="9">
    <location>
        <begin position="615"/>
        <end position="626"/>
    </location>
</feature>
<dbReference type="PROSITE" id="PS51299">
    <property type="entry name" value="HTH_APSES"/>
    <property type="match status" value="1"/>
</dbReference>
<evidence type="ECO:0000313" key="12">
    <source>
        <dbReference type="Proteomes" id="UP001628179"/>
    </source>
</evidence>